<accession>A0ABV6DFB1</accession>
<dbReference type="InterPro" id="IPR000620">
    <property type="entry name" value="EamA_dom"/>
</dbReference>
<comment type="caution">
    <text evidence="9">The sequence shown here is derived from an EMBL/GenBank/DDBJ whole genome shotgun (WGS) entry which is preliminary data.</text>
</comment>
<evidence type="ECO:0000256" key="6">
    <source>
        <dbReference type="ARBA" id="ARBA00023136"/>
    </source>
</evidence>
<evidence type="ECO:0000256" key="4">
    <source>
        <dbReference type="ARBA" id="ARBA00022692"/>
    </source>
</evidence>
<dbReference type="Proteomes" id="UP001589776">
    <property type="component" value="Unassembled WGS sequence"/>
</dbReference>
<gene>
    <name evidence="9" type="ORF">ACFFK0_02505</name>
</gene>
<feature type="transmembrane region" description="Helical" evidence="7">
    <location>
        <begin position="233"/>
        <end position="255"/>
    </location>
</feature>
<feature type="transmembrane region" description="Helical" evidence="7">
    <location>
        <begin position="12"/>
        <end position="32"/>
    </location>
</feature>
<evidence type="ECO:0000313" key="9">
    <source>
        <dbReference type="EMBL" id="MFC0211331.1"/>
    </source>
</evidence>
<dbReference type="PANTHER" id="PTHR32322:SF18">
    <property type="entry name" value="S-ADENOSYLMETHIONINE_S-ADENOSYLHOMOCYSTEINE TRANSPORTER"/>
    <property type="match status" value="1"/>
</dbReference>
<keyword evidence="3" id="KW-1003">Cell membrane</keyword>
<evidence type="ECO:0000256" key="2">
    <source>
        <dbReference type="ARBA" id="ARBA00007362"/>
    </source>
</evidence>
<feature type="transmembrane region" description="Helical" evidence="7">
    <location>
        <begin position="201"/>
        <end position="221"/>
    </location>
</feature>
<evidence type="ECO:0000259" key="8">
    <source>
        <dbReference type="Pfam" id="PF00892"/>
    </source>
</evidence>
<dbReference type="Pfam" id="PF00892">
    <property type="entry name" value="EamA"/>
    <property type="match status" value="2"/>
</dbReference>
<evidence type="ECO:0000256" key="1">
    <source>
        <dbReference type="ARBA" id="ARBA00004651"/>
    </source>
</evidence>
<feature type="domain" description="EamA" evidence="8">
    <location>
        <begin position="20"/>
        <end position="156"/>
    </location>
</feature>
<feature type="transmembrane region" description="Helical" evidence="7">
    <location>
        <begin position="52"/>
        <end position="71"/>
    </location>
</feature>
<dbReference type="InterPro" id="IPR050638">
    <property type="entry name" value="AA-Vitamin_Transporters"/>
</dbReference>
<dbReference type="SUPFAM" id="SSF103481">
    <property type="entry name" value="Multidrug resistance efflux transporter EmrE"/>
    <property type="match status" value="2"/>
</dbReference>
<feature type="transmembrane region" description="Helical" evidence="7">
    <location>
        <begin position="290"/>
        <end position="307"/>
    </location>
</feature>
<sequence>MTNPQLQSNASSGIAGLWPHFGFVLVYVLWGINISSLKIGAQEWNPLVFNGLRYVIIVPFLWIYAYGFLRRRELSFRMPPRDLLLICGLGVLSAIGMEAMLQYALQFSNAANGAVLGRGFMPIVTVILSLLLREIRLSWSIAIGLPAAFAGVLLIVSGGAGGFHFGPDTLRGDVLLLLRSFMGAFYLIGMNRLVAKYPLPLLLAFEMTAGAVSLLPFVLTLTDTHQLAQISPVGWGTLLYTALLATLAGFAIHNASLARLGPFKSSAYGYLLPLTAAVGGWLLLGEGISAYQYAGGAFILAAMYVIQRDRMQTMHRKQPQAPGGNH</sequence>
<feature type="domain" description="EamA" evidence="8">
    <location>
        <begin position="171"/>
        <end position="306"/>
    </location>
</feature>
<dbReference type="InterPro" id="IPR037185">
    <property type="entry name" value="EmrE-like"/>
</dbReference>
<organism evidence="9 10">
    <name type="scientific">Paenibacillus chartarius</name>
    <dbReference type="NCBI Taxonomy" id="747481"/>
    <lineage>
        <taxon>Bacteria</taxon>
        <taxon>Bacillati</taxon>
        <taxon>Bacillota</taxon>
        <taxon>Bacilli</taxon>
        <taxon>Bacillales</taxon>
        <taxon>Paenibacillaceae</taxon>
        <taxon>Paenibacillus</taxon>
    </lineage>
</organism>
<comment type="similarity">
    <text evidence="2">Belongs to the EamA transporter family.</text>
</comment>
<keyword evidence="10" id="KW-1185">Reference proteome</keyword>
<name>A0ABV6DFB1_9BACL</name>
<feature type="transmembrane region" description="Helical" evidence="7">
    <location>
        <begin position="111"/>
        <end position="132"/>
    </location>
</feature>
<keyword evidence="6 7" id="KW-0472">Membrane</keyword>
<dbReference type="PANTHER" id="PTHR32322">
    <property type="entry name" value="INNER MEMBRANE TRANSPORTER"/>
    <property type="match status" value="1"/>
</dbReference>
<dbReference type="RefSeq" id="WP_377468304.1">
    <property type="nucleotide sequence ID" value="NZ_JBHLWN010000014.1"/>
</dbReference>
<keyword evidence="4 7" id="KW-0812">Transmembrane</keyword>
<evidence type="ECO:0000256" key="3">
    <source>
        <dbReference type="ARBA" id="ARBA00022475"/>
    </source>
</evidence>
<keyword evidence="5 7" id="KW-1133">Transmembrane helix</keyword>
<protein>
    <submittedName>
        <fullName evidence="9">DMT family transporter</fullName>
    </submittedName>
</protein>
<evidence type="ECO:0000313" key="10">
    <source>
        <dbReference type="Proteomes" id="UP001589776"/>
    </source>
</evidence>
<reference evidence="9 10" key="1">
    <citation type="submission" date="2024-09" db="EMBL/GenBank/DDBJ databases">
        <authorList>
            <person name="Sun Q."/>
            <person name="Mori K."/>
        </authorList>
    </citation>
    <scope>NUCLEOTIDE SEQUENCE [LARGE SCALE GENOMIC DNA]</scope>
    <source>
        <strain evidence="9 10">CCM 7759</strain>
    </source>
</reference>
<evidence type="ECO:0000256" key="5">
    <source>
        <dbReference type="ARBA" id="ARBA00022989"/>
    </source>
</evidence>
<proteinExistence type="inferred from homology"/>
<feature type="transmembrane region" description="Helical" evidence="7">
    <location>
        <begin position="267"/>
        <end position="284"/>
    </location>
</feature>
<feature type="transmembrane region" description="Helical" evidence="7">
    <location>
        <begin position="139"/>
        <end position="162"/>
    </location>
</feature>
<feature type="transmembrane region" description="Helical" evidence="7">
    <location>
        <begin position="174"/>
        <end position="194"/>
    </location>
</feature>
<evidence type="ECO:0000256" key="7">
    <source>
        <dbReference type="SAM" id="Phobius"/>
    </source>
</evidence>
<feature type="transmembrane region" description="Helical" evidence="7">
    <location>
        <begin position="83"/>
        <end position="105"/>
    </location>
</feature>
<comment type="subcellular location">
    <subcellularLocation>
        <location evidence="1">Cell membrane</location>
        <topology evidence="1">Multi-pass membrane protein</topology>
    </subcellularLocation>
</comment>
<dbReference type="EMBL" id="JBHLWN010000014">
    <property type="protein sequence ID" value="MFC0211331.1"/>
    <property type="molecule type" value="Genomic_DNA"/>
</dbReference>